<feature type="binding site" evidence="6">
    <location>
        <position position="201"/>
    </location>
    <ligand>
        <name>a divalent metal cation</name>
        <dbReference type="ChEBI" id="CHEBI:60240"/>
        <label>2</label>
        <note>catalytic</note>
    </ligand>
</feature>
<dbReference type="GO" id="GO:0004239">
    <property type="term" value="F:initiator methionyl aminopeptidase activity"/>
    <property type="evidence" value="ECO:0007669"/>
    <property type="project" value="UniProtKB-UniRule"/>
</dbReference>
<keyword evidence="5 6" id="KW-0378">Hydrolase</keyword>
<sequence>MIYLKSDQEIEIMRKAGQIVAEALLLIEEAIRPGITTKELDRIAEEYIIRCGARPSFKGYHGFPATICASVNEEVVHGIPGERVLKEGDIISVDCGAFYQGFHGDAARTFPVGKVAPEAQRLIDVTRESFFEGLKYAKVGNRLGDISAAIQEYVEKNNFSVVRDYVGHGIGREMHEQPAVPNYGKSGRGMKLQRGLVLAIEPMVNMGTFAVKELDDGWTVVTYDGKLSAHYENTVAILDNGPEILTIKK</sequence>
<dbReference type="RefSeq" id="WP_018663684.1">
    <property type="nucleotide sequence ID" value="NZ_HF952018.1"/>
</dbReference>
<dbReference type="PRINTS" id="PR00599">
    <property type="entry name" value="MAPEPTIDASE"/>
</dbReference>
<evidence type="ECO:0000256" key="7">
    <source>
        <dbReference type="RuleBase" id="RU003653"/>
    </source>
</evidence>
<evidence type="ECO:0000256" key="6">
    <source>
        <dbReference type="HAMAP-Rule" id="MF_01974"/>
    </source>
</evidence>
<evidence type="ECO:0000256" key="2">
    <source>
        <dbReference type="ARBA" id="ARBA00022438"/>
    </source>
</evidence>
<feature type="binding site" evidence="6">
    <location>
        <position position="77"/>
    </location>
    <ligand>
        <name>substrate</name>
    </ligand>
</feature>
<proteinExistence type="inferred from homology"/>
<feature type="binding site" evidence="6">
    <location>
        <position position="94"/>
    </location>
    <ligand>
        <name>a divalent metal cation</name>
        <dbReference type="ChEBI" id="CHEBI:60240"/>
        <label>1</label>
    </ligand>
</feature>
<evidence type="ECO:0000259" key="8">
    <source>
        <dbReference type="Pfam" id="PF00557"/>
    </source>
</evidence>
<evidence type="ECO:0000313" key="10">
    <source>
        <dbReference type="Proteomes" id="UP000014923"/>
    </source>
</evidence>
<feature type="binding site" evidence="6">
    <location>
        <position position="105"/>
    </location>
    <ligand>
        <name>a divalent metal cation</name>
        <dbReference type="ChEBI" id="CHEBI:60240"/>
        <label>2</label>
        <note>catalytic</note>
    </ligand>
</feature>
<feature type="binding site" evidence="6">
    <location>
        <position position="232"/>
    </location>
    <ligand>
        <name>a divalent metal cation</name>
        <dbReference type="ChEBI" id="CHEBI:60240"/>
        <label>2</label>
        <note>catalytic</note>
    </ligand>
</feature>
<organism evidence="9 10">
    <name type="scientific">Thermobrachium celere DSM 8682</name>
    <dbReference type="NCBI Taxonomy" id="941824"/>
    <lineage>
        <taxon>Bacteria</taxon>
        <taxon>Bacillati</taxon>
        <taxon>Bacillota</taxon>
        <taxon>Clostridia</taxon>
        <taxon>Eubacteriales</taxon>
        <taxon>Clostridiaceae</taxon>
        <taxon>Thermobrachium</taxon>
    </lineage>
</organism>
<dbReference type="InterPro" id="IPR036005">
    <property type="entry name" value="Creatinase/aminopeptidase-like"/>
</dbReference>
<dbReference type="Gene3D" id="3.90.230.10">
    <property type="entry name" value="Creatinase/methionine aminopeptidase superfamily"/>
    <property type="match status" value="1"/>
</dbReference>
<dbReference type="OrthoDB" id="9802055at2"/>
<dbReference type="SUPFAM" id="SSF55920">
    <property type="entry name" value="Creatinase/aminopeptidase"/>
    <property type="match status" value="1"/>
</dbReference>
<evidence type="ECO:0000256" key="1">
    <source>
        <dbReference type="ARBA" id="ARBA00002521"/>
    </source>
</evidence>
<dbReference type="InterPro" id="IPR000994">
    <property type="entry name" value="Pept_M24"/>
</dbReference>
<name>R7RTX9_9CLOT</name>
<comment type="subunit">
    <text evidence="6">Monomer.</text>
</comment>
<dbReference type="GO" id="GO:0070006">
    <property type="term" value="F:metalloaminopeptidase activity"/>
    <property type="evidence" value="ECO:0007669"/>
    <property type="project" value="UniProtKB-UniRule"/>
</dbReference>
<dbReference type="AlphaFoldDB" id="R7RTX9"/>
<feature type="domain" description="Peptidase M24" evidence="8">
    <location>
        <begin position="11"/>
        <end position="237"/>
    </location>
</feature>
<dbReference type="eggNOG" id="COG0024">
    <property type="taxonomic scope" value="Bacteria"/>
</dbReference>
<dbReference type="Pfam" id="PF00557">
    <property type="entry name" value="Peptidase_M24"/>
    <property type="match status" value="1"/>
</dbReference>
<dbReference type="PROSITE" id="PS00680">
    <property type="entry name" value="MAP_1"/>
    <property type="match status" value="1"/>
</dbReference>
<dbReference type="EMBL" id="CAVN010000101">
    <property type="protein sequence ID" value="CDF58866.1"/>
    <property type="molecule type" value="Genomic_DNA"/>
</dbReference>
<reference evidence="9" key="1">
    <citation type="submission" date="2013-03" db="EMBL/GenBank/DDBJ databases">
        <title>Draft genome sequence of the hydrogen-ethanol-producing anaerobic alkalithermophilic Caloramator celere.</title>
        <authorList>
            <person name="Ciranna A."/>
            <person name="Larjo A."/>
            <person name="Kivisto A."/>
            <person name="Santala V."/>
            <person name="Roos C."/>
            <person name="Karp M."/>
        </authorList>
    </citation>
    <scope>NUCLEOTIDE SEQUENCE [LARGE SCALE GENOMIC DNA]</scope>
    <source>
        <strain evidence="9">DSM 8682</strain>
    </source>
</reference>
<feature type="binding site" evidence="6">
    <location>
        <position position="175"/>
    </location>
    <ligand>
        <name>substrate</name>
    </ligand>
</feature>
<evidence type="ECO:0000313" key="9">
    <source>
        <dbReference type="EMBL" id="CDF58866.1"/>
    </source>
</evidence>
<dbReference type="GO" id="GO:0046872">
    <property type="term" value="F:metal ion binding"/>
    <property type="evidence" value="ECO:0007669"/>
    <property type="project" value="UniProtKB-UniRule"/>
</dbReference>
<dbReference type="GO" id="GO:0006508">
    <property type="term" value="P:proteolysis"/>
    <property type="evidence" value="ECO:0007669"/>
    <property type="project" value="UniProtKB-KW"/>
</dbReference>
<gene>
    <name evidence="6" type="primary">map</name>
    <name evidence="9" type="ORF">TCEL_01085</name>
</gene>
<evidence type="ECO:0000256" key="4">
    <source>
        <dbReference type="ARBA" id="ARBA00022723"/>
    </source>
</evidence>
<dbReference type="InterPro" id="IPR002467">
    <property type="entry name" value="Pept_M24A_MAP1"/>
</dbReference>
<dbReference type="Proteomes" id="UP000014923">
    <property type="component" value="Unassembled WGS sequence"/>
</dbReference>
<keyword evidence="3 6" id="KW-0645">Protease</keyword>
<dbReference type="PANTHER" id="PTHR43330">
    <property type="entry name" value="METHIONINE AMINOPEPTIDASE"/>
    <property type="match status" value="1"/>
</dbReference>
<feature type="binding site" evidence="6">
    <location>
        <position position="168"/>
    </location>
    <ligand>
        <name>a divalent metal cation</name>
        <dbReference type="ChEBI" id="CHEBI:60240"/>
        <label>2</label>
        <note>catalytic</note>
    </ligand>
</feature>
<dbReference type="PANTHER" id="PTHR43330:SF27">
    <property type="entry name" value="METHIONINE AMINOPEPTIDASE"/>
    <property type="match status" value="1"/>
</dbReference>
<dbReference type="HAMAP" id="MF_01974">
    <property type="entry name" value="MetAP_1"/>
    <property type="match status" value="1"/>
</dbReference>
<comment type="similarity">
    <text evidence="6">Belongs to the peptidase M24A family. Methionine aminopeptidase type 1 subfamily.</text>
</comment>
<dbReference type="GO" id="GO:0005829">
    <property type="term" value="C:cytosol"/>
    <property type="evidence" value="ECO:0007669"/>
    <property type="project" value="TreeGrafter"/>
</dbReference>
<dbReference type="HOGENOM" id="CLU_015857_0_1_9"/>
<keyword evidence="2 6" id="KW-0031">Aminopeptidase</keyword>
<dbReference type="EC" id="3.4.11.18" evidence="6 7"/>
<feature type="binding site" evidence="6">
    <location>
        <position position="105"/>
    </location>
    <ligand>
        <name>a divalent metal cation</name>
        <dbReference type="ChEBI" id="CHEBI:60240"/>
        <label>1</label>
    </ligand>
</feature>
<keyword evidence="4 6" id="KW-0479">Metal-binding</keyword>
<dbReference type="CDD" id="cd01086">
    <property type="entry name" value="MetAP1"/>
    <property type="match status" value="1"/>
</dbReference>
<evidence type="ECO:0000256" key="3">
    <source>
        <dbReference type="ARBA" id="ARBA00022670"/>
    </source>
</evidence>
<accession>R7RTX9</accession>
<comment type="caution">
    <text evidence="9">The sequence shown here is derived from an EMBL/GenBank/DDBJ whole genome shotgun (WGS) entry which is preliminary data.</text>
</comment>
<dbReference type="InterPro" id="IPR001714">
    <property type="entry name" value="Pept_M24_MAP"/>
</dbReference>
<evidence type="ECO:0000256" key="5">
    <source>
        <dbReference type="ARBA" id="ARBA00022801"/>
    </source>
</evidence>
<comment type="function">
    <text evidence="1 6">Removes the N-terminal methionine from nascent proteins. The N-terminal methionine is often cleaved when the second residue in the primary sequence is small and uncharged (Met-Ala-, Cys, Gly, Pro, Ser, Thr, or Val). Requires deformylation of the N(alpha)-formylated initiator methionine before it can be hydrolyzed.</text>
</comment>
<keyword evidence="10" id="KW-1185">Reference proteome</keyword>
<protein>
    <recommendedName>
        <fullName evidence="6 7">Methionine aminopeptidase</fullName>
        <shortName evidence="6">MAP</shortName>
        <shortName evidence="6">MetAP</shortName>
        <ecNumber evidence="6 7">3.4.11.18</ecNumber>
    </recommendedName>
    <alternativeName>
        <fullName evidence="6">Peptidase M</fullName>
    </alternativeName>
</protein>
<feature type="binding site" evidence="6">
    <location>
        <position position="232"/>
    </location>
    <ligand>
        <name>a divalent metal cation</name>
        <dbReference type="ChEBI" id="CHEBI:60240"/>
        <label>1</label>
    </ligand>
</feature>
<comment type="catalytic activity">
    <reaction evidence="6 7">
        <text>Release of N-terminal amino acids, preferentially methionine, from peptides and arylamides.</text>
        <dbReference type="EC" id="3.4.11.18"/>
    </reaction>
</comment>
<comment type="cofactor">
    <cofactor evidence="6">
        <name>Co(2+)</name>
        <dbReference type="ChEBI" id="CHEBI:48828"/>
    </cofactor>
    <cofactor evidence="6">
        <name>Zn(2+)</name>
        <dbReference type="ChEBI" id="CHEBI:29105"/>
    </cofactor>
    <cofactor evidence="6">
        <name>Mn(2+)</name>
        <dbReference type="ChEBI" id="CHEBI:29035"/>
    </cofactor>
    <cofactor evidence="6">
        <name>Fe(2+)</name>
        <dbReference type="ChEBI" id="CHEBI:29033"/>
    </cofactor>
    <text evidence="6">Binds 2 divalent metal cations per subunit. Has a high-affinity and a low affinity metal-binding site. The true nature of the physiological cofactor is under debate. The enzyme is active with cobalt, zinc, manganese or divalent iron ions. Most likely, methionine aminopeptidases function as mononuclear Fe(2+)-metalloproteases under physiological conditions, and the catalytically relevant metal-binding site has been assigned to the histidine-containing high-affinity site.</text>
</comment>
<dbReference type="NCBIfam" id="TIGR00500">
    <property type="entry name" value="met_pdase_I"/>
    <property type="match status" value="1"/>
</dbReference>